<feature type="transmembrane region" description="Helical" evidence="1">
    <location>
        <begin position="316"/>
        <end position="336"/>
    </location>
</feature>
<feature type="transmembrane region" description="Helical" evidence="1">
    <location>
        <begin position="25"/>
        <end position="45"/>
    </location>
</feature>
<dbReference type="InterPro" id="IPR049458">
    <property type="entry name" value="EpsG-like"/>
</dbReference>
<keyword evidence="1" id="KW-0472">Membrane</keyword>
<dbReference type="RefSeq" id="WP_251833965.1">
    <property type="nucleotide sequence ID" value="NZ_JACSPS010000003.1"/>
</dbReference>
<feature type="transmembrane region" description="Helical" evidence="1">
    <location>
        <begin position="152"/>
        <end position="178"/>
    </location>
</feature>
<feature type="transmembrane region" description="Helical" evidence="1">
    <location>
        <begin position="227"/>
        <end position="246"/>
    </location>
</feature>
<keyword evidence="1" id="KW-0812">Transmembrane</keyword>
<accession>A0ABR8WNV2</accession>
<dbReference type="Proteomes" id="UP000626242">
    <property type="component" value="Unassembled WGS sequence"/>
</dbReference>
<keyword evidence="3" id="KW-1185">Reference proteome</keyword>
<feature type="transmembrane region" description="Helical" evidence="1">
    <location>
        <begin position="185"/>
        <end position="207"/>
    </location>
</feature>
<feature type="transmembrane region" description="Helical" evidence="1">
    <location>
        <begin position="291"/>
        <end position="307"/>
    </location>
</feature>
<comment type="caution">
    <text evidence="2">The sequence shown here is derived from an EMBL/GenBank/DDBJ whole genome shotgun (WGS) entry which is preliminary data.</text>
</comment>
<evidence type="ECO:0000256" key="1">
    <source>
        <dbReference type="SAM" id="Phobius"/>
    </source>
</evidence>
<organism evidence="2 3">
    <name type="scientific">Kaistella pullorum</name>
    <dbReference type="NCBI Taxonomy" id="2763074"/>
    <lineage>
        <taxon>Bacteria</taxon>
        <taxon>Pseudomonadati</taxon>
        <taxon>Bacteroidota</taxon>
        <taxon>Flavobacteriia</taxon>
        <taxon>Flavobacteriales</taxon>
        <taxon>Weeksellaceae</taxon>
        <taxon>Chryseobacterium group</taxon>
        <taxon>Kaistella</taxon>
    </lineage>
</organism>
<feature type="transmembrane region" description="Helical" evidence="1">
    <location>
        <begin position="266"/>
        <end position="285"/>
    </location>
</feature>
<evidence type="ECO:0000313" key="2">
    <source>
        <dbReference type="EMBL" id="MBD8018758.1"/>
    </source>
</evidence>
<gene>
    <name evidence="2" type="ORF">H9628_09760</name>
</gene>
<sequence length="365" mass="43890">MAYLILIFFLHFFIGQFIELSRNKWVAYIFNTILLATVFFFVLGVRDTADKIFFEWFYDNDWEKIDPMFIFLSRVMNSFGYDYHAFYQLHLVIYTLSFYFFISRYTKNIFYVFLVFFVLYYVPYVNQIRYYLGFPFFLLSIHYIVGNRKLVWGIVFGALAILSHSAITLLYGFLLMYYLVPGKKFFRVALLSSGVAFLLVMVLFQMGIVQQIEHFGDYFDKEMTSSVLGGVFNSLPYFMYIFYLYFLDIKYRRKNPDFAEDKKYLLLSKFSFFTIVFIPASFFVQVLGHRYVFPFLIVWMIYFLYMIRDEAPRRKFVHFFVAGLVHLFVGYMMYVLPHSILGESFYEQELIRALKSVKYIKSLSF</sequence>
<proteinExistence type="predicted"/>
<dbReference type="EMBL" id="JACSPS010000003">
    <property type="protein sequence ID" value="MBD8018758.1"/>
    <property type="molecule type" value="Genomic_DNA"/>
</dbReference>
<dbReference type="Pfam" id="PF14897">
    <property type="entry name" value="EpsG"/>
    <property type="match status" value="1"/>
</dbReference>
<feature type="transmembrane region" description="Helical" evidence="1">
    <location>
        <begin position="108"/>
        <end position="125"/>
    </location>
</feature>
<protein>
    <submittedName>
        <fullName evidence="2">EpsG family protein</fullName>
    </submittedName>
</protein>
<evidence type="ECO:0000313" key="3">
    <source>
        <dbReference type="Proteomes" id="UP000626242"/>
    </source>
</evidence>
<name>A0ABR8WNV2_9FLAO</name>
<feature type="transmembrane region" description="Helical" evidence="1">
    <location>
        <begin position="83"/>
        <end position="102"/>
    </location>
</feature>
<reference evidence="2 3" key="1">
    <citation type="submission" date="2020-08" db="EMBL/GenBank/DDBJ databases">
        <title>A Genomic Blueprint of the Chicken Gut Microbiome.</title>
        <authorList>
            <person name="Gilroy R."/>
            <person name="Ravi A."/>
            <person name="Getino M."/>
            <person name="Pursley I."/>
            <person name="Horton D.L."/>
            <person name="Alikhan N.-F."/>
            <person name="Baker D."/>
            <person name="Gharbi K."/>
            <person name="Hall N."/>
            <person name="Watson M."/>
            <person name="Adriaenssens E.M."/>
            <person name="Foster-Nyarko E."/>
            <person name="Jarju S."/>
            <person name="Secka A."/>
            <person name="Antonio M."/>
            <person name="Oren A."/>
            <person name="Chaudhuri R."/>
            <person name="La Ragione R.M."/>
            <person name="Hildebrand F."/>
            <person name="Pallen M.J."/>
        </authorList>
    </citation>
    <scope>NUCLEOTIDE SEQUENCE [LARGE SCALE GENOMIC DNA]</scope>
    <source>
        <strain evidence="2 3">Sa1CVA4</strain>
    </source>
</reference>
<keyword evidence="1" id="KW-1133">Transmembrane helix</keyword>